<evidence type="ECO:0000313" key="5">
    <source>
        <dbReference type="Proteomes" id="UP000231990"/>
    </source>
</evidence>
<dbReference type="PROSITE" id="PS51257">
    <property type="entry name" value="PROKAR_LIPOPROTEIN"/>
    <property type="match status" value="1"/>
</dbReference>
<proteinExistence type="predicted"/>
<dbReference type="Pfam" id="PF06291">
    <property type="entry name" value="Lambda_Bor"/>
    <property type="match status" value="1"/>
</dbReference>
<dbReference type="EMBL" id="NPDZ01000006">
    <property type="protein sequence ID" value="PJZ73139.1"/>
    <property type="molecule type" value="Genomic_DNA"/>
</dbReference>
<evidence type="ECO:0000313" key="3">
    <source>
        <dbReference type="EMBL" id="PJZ73139.1"/>
    </source>
</evidence>
<dbReference type="AlphaFoldDB" id="A0A2M9ZMB4"/>
<evidence type="ECO:0000313" key="2">
    <source>
        <dbReference type="EMBL" id="PJZ69117.1"/>
    </source>
</evidence>
<accession>A0A2M9ZMB4</accession>
<evidence type="ECO:0000256" key="1">
    <source>
        <dbReference type="SAM" id="SignalP"/>
    </source>
</evidence>
<feature type="chain" id="PRO_5014825606" description="Lipoprotein" evidence="1">
    <location>
        <begin position="26"/>
        <end position="119"/>
    </location>
</feature>
<protein>
    <recommendedName>
        <fullName evidence="6">Lipoprotein</fullName>
    </recommendedName>
</protein>
<dbReference type="OrthoDB" id="340162at2"/>
<feature type="signal peptide" evidence="1">
    <location>
        <begin position="1"/>
        <end position="25"/>
    </location>
</feature>
<comment type="caution">
    <text evidence="3">The sequence shown here is derived from an EMBL/GenBank/DDBJ whole genome shotgun (WGS) entry which is preliminary data.</text>
</comment>
<name>A0A2M9ZMB4_9LEPT</name>
<sequence length="119" mass="13872">MKSQMIRFGSMLIFFSLFFASCQHARLKLAPVQEKTKVADAKENPPEINIKQRYYLFGLYPRNMEYSEKELCPARGIKEIHQYSTFWDLTFEQLTIGIYSPRSLSIQCYGSSKTKGKNI</sequence>
<dbReference type="EMBL" id="NPDY01000012">
    <property type="protein sequence ID" value="PJZ69117.1"/>
    <property type="molecule type" value="Genomic_DNA"/>
</dbReference>
<evidence type="ECO:0008006" key="6">
    <source>
        <dbReference type="Google" id="ProtNLM"/>
    </source>
</evidence>
<dbReference type="Proteomes" id="UP000231962">
    <property type="component" value="Unassembled WGS sequence"/>
</dbReference>
<keyword evidence="1" id="KW-0732">Signal</keyword>
<dbReference type="RefSeq" id="WP_100714408.1">
    <property type="nucleotide sequence ID" value="NZ_NPDY01000012.1"/>
</dbReference>
<keyword evidence="4" id="KW-1185">Reference proteome</keyword>
<reference evidence="4 5" key="1">
    <citation type="submission" date="2017-07" db="EMBL/GenBank/DDBJ databases">
        <title>Leptospira spp. isolated from tropical soils.</title>
        <authorList>
            <person name="Thibeaux R."/>
            <person name="Iraola G."/>
            <person name="Ferres I."/>
            <person name="Bierque E."/>
            <person name="Girault D."/>
            <person name="Soupe-Gilbert M.-E."/>
            <person name="Picardeau M."/>
            <person name="Goarant C."/>
        </authorList>
    </citation>
    <scope>NUCLEOTIDE SEQUENCE [LARGE SCALE GENOMIC DNA]</scope>
    <source>
        <strain evidence="3 5">FH1-B-B1</strain>
        <strain evidence="2 4">FH1-B-C1</strain>
    </source>
</reference>
<organism evidence="3 5">
    <name type="scientific">Leptospira perolatii</name>
    <dbReference type="NCBI Taxonomy" id="2023191"/>
    <lineage>
        <taxon>Bacteria</taxon>
        <taxon>Pseudomonadati</taxon>
        <taxon>Spirochaetota</taxon>
        <taxon>Spirochaetia</taxon>
        <taxon>Leptospirales</taxon>
        <taxon>Leptospiraceae</taxon>
        <taxon>Leptospira</taxon>
    </lineage>
</organism>
<dbReference type="InterPro" id="IPR010438">
    <property type="entry name" value="Lambda_Bor"/>
</dbReference>
<gene>
    <name evidence="2" type="ORF">CH360_12630</name>
    <name evidence="3" type="ORF">CH373_11635</name>
</gene>
<evidence type="ECO:0000313" key="4">
    <source>
        <dbReference type="Proteomes" id="UP000231962"/>
    </source>
</evidence>
<dbReference type="Proteomes" id="UP000231990">
    <property type="component" value="Unassembled WGS sequence"/>
</dbReference>